<dbReference type="EMBL" id="CP017147">
    <property type="protein sequence ID" value="AOO83453.1"/>
    <property type="molecule type" value="Genomic_DNA"/>
</dbReference>
<evidence type="ECO:0000256" key="1">
    <source>
        <dbReference type="ARBA" id="ARBA00022729"/>
    </source>
</evidence>
<evidence type="ECO:0000256" key="2">
    <source>
        <dbReference type="SAM" id="SignalP"/>
    </source>
</evidence>
<feature type="domain" description="Solute-binding protein family 3/N-terminal" evidence="3">
    <location>
        <begin position="42"/>
        <end position="261"/>
    </location>
</feature>
<dbReference type="KEGG" id="bvv:BHK69_26115"/>
<feature type="chain" id="PRO_5009100132" evidence="2">
    <location>
        <begin position="26"/>
        <end position="277"/>
    </location>
</feature>
<dbReference type="Gene3D" id="3.40.190.10">
    <property type="entry name" value="Periplasmic binding protein-like II"/>
    <property type="match status" value="2"/>
</dbReference>
<keyword evidence="1 2" id="KW-0732">Signal</keyword>
<dbReference type="SMART" id="SM00062">
    <property type="entry name" value="PBPb"/>
    <property type="match status" value="1"/>
</dbReference>
<name>A0A1D7U7V9_9HYPH</name>
<dbReference type="PANTHER" id="PTHR35936">
    <property type="entry name" value="MEMBRANE-BOUND LYTIC MUREIN TRANSGLYCOSYLASE F"/>
    <property type="match status" value="1"/>
</dbReference>
<feature type="signal peptide" evidence="2">
    <location>
        <begin position="1"/>
        <end position="25"/>
    </location>
</feature>
<organism evidence="4 5">
    <name type="scientific">Bosea vaviloviae</name>
    <dbReference type="NCBI Taxonomy" id="1526658"/>
    <lineage>
        <taxon>Bacteria</taxon>
        <taxon>Pseudomonadati</taxon>
        <taxon>Pseudomonadota</taxon>
        <taxon>Alphaproteobacteria</taxon>
        <taxon>Hyphomicrobiales</taxon>
        <taxon>Boseaceae</taxon>
        <taxon>Bosea</taxon>
    </lineage>
</organism>
<dbReference type="RefSeq" id="WP_069692653.1">
    <property type="nucleotide sequence ID" value="NZ_CP017147.1"/>
</dbReference>
<dbReference type="Pfam" id="PF00497">
    <property type="entry name" value="SBP_bac_3"/>
    <property type="match status" value="1"/>
</dbReference>
<dbReference type="STRING" id="1526658.BHK69_26115"/>
<reference evidence="4 5" key="1">
    <citation type="journal article" date="2015" name="Antonie Van Leeuwenhoek">
        <title>Bosea vaviloviae sp. nov., a new species of slow-growing rhizobia isolated from nodules of the relict species Vavilovia formosa (Stev.) Fed.</title>
        <authorList>
            <person name="Safronova V.I."/>
            <person name="Kuznetsova I.G."/>
            <person name="Sazanova A.L."/>
            <person name="Kimeklis A.K."/>
            <person name="Belimov A.A."/>
            <person name="Andronov E.E."/>
            <person name="Pinaev A.G."/>
            <person name="Chizhevskaya E.P."/>
            <person name="Pukhaev A.R."/>
            <person name="Popov K.P."/>
            <person name="Willems A."/>
            <person name="Tikhonovich I.A."/>
        </authorList>
    </citation>
    <scope>NUCLEOTIDE SEQUENCE [LARGE SCALE GENOMIC DNA]</scope>
    <source>
        <strain evidence="4 5">Vaf18</strain>
    </source>
</reference>
<gene>
    <name evidence="4" type="ORF">BHK69_26115</name>
</gene>
<keyword evidence="5" id="KW-1185">Reference proteome</keyword>
<proteinExistence type="predicted"/>
<dbReference type="SUPFAM" id="SSF53850">
    <property type="entry name" value="Periplasmic binding protein-like II"/>
    <property type="match status" value="1"/>
</dbReference>
<dbReference type="OrthoDB" id="6192933at2"/>
<evidence type="ECO:0000313" key="5">
    <source>
        <dbReference type="Proteomes" id="UP000094969"/>
    </source>
</evidence>
<dbReference type="PROSITE" id="PS51318">
    <property type="entry name" value="TAT"/>
    <property type="match status" value="1"/>
</dbReference>
<accession>A0A1D7U7V9</accession>
<dbReference type="PANTHER" id="PTHR35936:SF17">
    <property type="entry name" value="ARGININE-BINDING EXTRACELLULAR PROTEIN ARTP"/>
    <property type="match status" value="1"/>
</dbReference>
<sequence length="277" mass="29865">MSGPKFLRRDILLGGAALLAAPAIATRPALAITPAEIKSRGKLVVGIQGDNPPWGFVNSAGKQEGLDADIAELFGKELGVTIEFVALEVNNRIPALTTGRVDLLFATMAMLPERAKAVQFSKPYVANTIVLIGPKAESIKTNADMGRYTIGVAKGAAQDTQVTKNAPANTTIRRYDGDAPSIQALVSGQVQALGGNIFYLQRIEQARPGIFENKLEFQNLYNGACTRLGEKEINAALNGFIDKIKANGELQKVYDKWMKVPVHKFPDSLENIPFTVS</sequence>
<dbReference type="AlphaFoldDB" id="A0A1D7U7V9"/>
<dbReference type="InterPro" id="IPR006311">
    <property type="entry name" value="TAT_signal"/>
</dbReference>
<protein>
    <submittedName>
        <fullName evidence="4">ABC transporter substrate-binding protein</fullName>
    </submittedName>
</protein>
<dbReference type="Proteomes" id="UP000094969">
    <property type="component" value="Chromosome"/>
</dbReference>
<dbReference type="InterPro" id="IPR001638">
    <property type="entry name" value="Solute-binding_3/MltF_N"/>
</dbReference>
<evidence type="ECO:0000259" key="3">
    <source>
        <dbReference type="SMART" id="SM00062"/>
    </source>
</evidence>
<evidence type="ECO:0000313" key="4">
    <source>
        <dbReference type="EMBL" id="AOO83453.1"/>
    </source>
</evidence>